<comment type="caution">
    <text evidence="1">The sequence shown here is derived from an EMBL/GenBank/DDBJ whole genome shotgun (WGS) entry which is preliminary data.</text>
</comment>
<accession>A0AA88S3Y1</accession>
<gene>
    <name evidence="1" type="ORF">RJ640_001986</name>
</gene>
<sequence length="249" mass="28198">MKTFLGGQDVWEAIEEEYVEPKNLAGASQAVKKVAKETRVKDQKALSLIQLGVDDNIFEKIAQATTAKRARDTLKNVFKGIDKVKKVRLQSLRGEFESLEMKDSETIFDYISRVLSVVNQLKRNGEGMEPCRMVELILRTLEPKFDHVAFGTKTSPKALVLEYMPNGSLEKLLYSQDHCLDIKQRLDIMIDVPCTDVYSYGIMLMETFTRMKPIDEMLAGGMTLRLWVKGSLPNEITKVGDMDLLRQGG</sequence>
<keyword evidence="2" id="KW-1185">Reference proteome</keyword>
<dbReference type="Pfam" id="PF14223">
    <property type="entry name" value="Retrotran_gag_2"/>
    <property type="match status" value="1"/>
</dbReference>
<evidence type="ECO:0000313" key="1">
    <source>
        <dbReference type="EMBL" id="KAK2995592.1"/>
    </source>
</evidence>
<dbReference type="PANTHER" id="PTHR35317">
    <property type="entry name" value="OS04G0629600 PROTEIN"/>
    <property type="match status" value="1"/>
</dbReference>
<dbReference type="Gene3D" id="1.10.510.10">
    <property type="entry name" value="Transferase(Phosphotransferase) domain 1"/>
    <property type="match status" value="1"/>
</dbReference>
<protein>
    <submittedName>
        <fullName evidence="1">Uncharacterized protein</fullName>
    </submittedName>
</protein>
<dbReference type="EMBL" id="JAVXUO010000084">
    <property type="protein sequence ID" value="KAK2995592.1"/>
    <property type="molecule type" value="Genomic_DNA"/>
</dbReference>
<proteinExistence type="predicted"/>
<dbReference type="SUPFAM" id="SSF56112">
    <property type="entry name" value="Protein kinase-like (PK-like)"/>
    <property type="match status" value="1"/>
</dbReference>
<dbReference type="PANTHER" id="PTHR35317:SF28">
    <property type="entry name" value="ZINC FINGER, CCHC-TYPE, RIBONUCLEASE H-LIKE DOMAIN, GAG-PRE-INTEGRASE DOMAIN PROTEIN-RELATED"/>
    <property type="match status" value="1"/>
</dbReference>
<evidence type="ECO:0000313" key="2">
    <source>
        <dbReference type="Proteomes" id="UP001187471"/>
    </source>
</evidence>
<dbReference type="InterPro" id="IPR011009">
    <property type="entry name" value="Kinase-like_dom_sf"/>
</dbReference>
<reference evidence="1" key="1">
    <citation type="submission" date="2022-12" db="EMBL/GenBank/DDBJ databases">
        <title>Draft genome assemblies for two species of Escallonia (Escalloniales).</title>
        <authorList>
            <person name="Chanderbali A."/>
            <person name="Dervinis C."/>
            <person name="Anghel I."/>
            <person name="Soltis D."/>
            <person name="Soltis P."/>
            <person name="Zapata F."/>
        </authorList>
    </citation>
    <scope>NUCLEOTIDE SEQUENCE</scope>
    <source>
        <strain evidence="1">UCBG92.1500</strain>
        <tissue evidence="1">Leaf</tissue>
    </source>
</reference>
<organism evidence="1 2">
    <name type="scientific">Escallonia rubra</name>
    <dbReference type="NCBI Taxonomy" id="112253"/>
    <lineage>
        <taxon>Eukaryota</taxon>
        <taxon>Viridiplantae</taxon>
        <taxon>Streptophyta</taxon>
        <taxon>Embryophyta</taxon>
        <taxon>Tracheophyta</taxon>
        <taxon>Spermatophyta</taxon>
        <taxon>Magnoliopsida</taxon>
        <taxon>eudicotyledons</taxon>
        <taxon>Gunneridae</taxon>
        <taxon>Pentapetalae</taxon>
        <taxon>asterids</taxon>
        <taxon>campanulids</taxon>
        <taxon>Escalloniales</taxon>
        <taxon>Escalloniaceae</taxon>
        <taxon>Escallonia</taxon>
    </lineage>
</organism>
<dbReference type="AlphaFoldDB" id="A0AA88S3Y1"/>
<dbReference type="Proteomes" id="UP001187471">
    <property type="component" value="Unassembled WGS sequence"/>
</dbReference>
<name>A0AA88S3Y1_9ASTE</name>